<feature type="region of interest" description="Disordered" evidence="7">
    <location>
        <begin position="800"/>
        <end position="873"/>
    </location>
</feature>
<dbReference type="InterPro" id="IPR001965">
    <property type="entry name" value="Znf_PHD"/>
</dbReference>
<dbReference type="PROSITE" id="PS51805">
    <property type="entry name" value="EPHD"/>
    <property type="match status" value="1"/>
</dbReference>
<feature type="domain" description="PHD-type" evidence="12">
    <location>
        <begin position="984"/>
        <end position="1115"/>
    </location>
</feature>
<feature type="region of interest" description="Disordered" evidence="7">
    <location>
        <begin position="1242"/>
        <end position="1284"/>
    </location>
</feature>
<dbReference type="InterPro" id="IPR034732">
    <property type="entry name" value="EPHD"/>
</dbReference>
<feature type="region of interest" description="Disordered" evidence="7">
    <location>
        <begin position="947"/>
        <end position="1001"/>
    </location>
</feature>
<sequence>MTQPKSSASSQATGNGSTKLQTPPVARATSPYGTRSRNRGAANRVNYAEDKDNEMEYEYTTTTMSSTSTNAAASTGQSWGNTAVNGGSGRRTSAAVTSTGKEVAVAAHGSKKRKNIIVQPKERISNMYSFENAFLKDGVLTADDGTTFTLNEHIYLICEPPGEPYYLARIMEFLHTDNSPTKPIDSLRVNWYYRPKDIHRKVTDSRTIFASMHSDTCPLTSIRGKCTIEHKNMIDDIDEFRKQQNHFWYDKLFDRYIQRFYEVIPTQLVLNVPEKIRKVLQDRWKFVLVEPQRAKELCSAMKECKRCNGYCASADSVHCAVCGNSYHMNCVRPPLLKKPSRGFAWACGPCNRSNERRLEARNTPTQITEAEDELAEDEDEEMSQGGAGTGDGTPAEMETAHQPTEAQLALARQWPYRYLGMHCKVEDVLDFDDRIYPMAASRLGSRHQANVPEWYGRSVEYVKPVERKRYEKGRRKDAKTAAALAEADRLEKEKRPKWIMDEPFGYVKRGEDESTASLLFKTSEDPADNEDVAKMEIREKIVDDYMEKAKELAKSIGVGENATNFLDKALQLLYQNHLKTEPALKALKAVDKKKDLKEPEFKGEELKRFEEGVTKYGSELHDVCRHVRTKKMADIVRFYYMWKKTPRGKEIWGGYEGRRAKKEAKKQEEKASTKLVDEFADEADDSAFDESKASQRKRGFQCKFCLTKHSRQWRRAPGIPPGTTVPTGGSSAKHSRKEDKDKVALVLALCYRCGELWRRYGLQWEDPDEIMKKLGQGGGRAWKRRIDEELLKEIAVAAEEKKDKERGTPASQAGGSTTPTVASSTVSATLEPPKKKQKTTETVSHVKKVREKPEKKEVAQPPLPPPPPPEPPKPKMLTCMICLEIGPEGERHLRCRDCKMTVHRTCYGVGNLRSANKWVCDMCMNDKNPQTSTCYECVLCPIRGDSDDEEPEKVKEKEKPASSSHKKKEKEKIGHAGSDRDERRMKDADKHKPRSPREALKSTAGNNWVHVTCAVWTPEIKFGEANSLSPAEGIGLIPQSRHQQVCTVCKTRKGACVACHQCHFPVHIGCAQKAGYTFGFDIQPVKGSRRDLVNTVKIGSECGSMSAALWCPEHEVKTKVHAIDEKITEDQTALQLYVSTYKQADLTLTGTVRKASLITQSTKASQSSRRASIVNPVTHTSTAPVTRSAIATVTVKSEPTEDSMEPEIEEDTSTEPAKKCHKCGVDVSPLWRKVKVEAKAPQINGIGSQSPLLNGNGHTQGSRASSISSLTTPSPSTPHMNGDVHQLPSAKVKFALECHKCHWKALHEPTPPPPPPPPAPPALPQLVQPVQQTPPVVTQPSPRLSQIPLAYHSALSSSMPQIPPIPPIPPISSQIPPQASQQIPPPVPVTVATERPAIPIHPSHHSPQFLPQHHSYPSVGQGTQLPPIKGALSSHGPGPISPHGPQQPPPIPHVHSLSHPVSHVPPHLGPHPGPHSGSHSGPQHPAQQHHGPPHIVTQHPGHQHSGPQHPGPQHSNLHASPHSHSGPHSGPHPGPHQVQHSVPQHSVPHLGPHSAPQHPLPHSGSHSGSAPGHGPGIHGSPPVQSVPHTPQQGYSRPSITSPHHSGSMHSHGSPHGVVSLPRGSPPHSAIRHNEIRHSDMRHSGSPQHSQGLMSMHHSPHPMHSSSSLGHNPQQPPPASAPHPHQPSQTLAPYHAHHSNPQGPMHQPIGHHGPLHPQHHVHHPVHPPQPSHREHSQPSHSSHPPMPSHHQQHQPPQHQTIQHIKREEPPPPQPTPPKTSTASSSASLANLLH</sequence>
<dbReference type="EMBL" id="ML121532">
    <property type="protein sequence ID" value="RPB27196.1"/>
    <property type="molecule type" value="Genomic_DNA"/>
</dbReference>
<dbReference type="InterPro" id="IPR001025">
    <property type="entry name" value="BAH_dom"/>
</dbReference>
<evidence type="ECO:0000259" key="11">
    <source>
        <dbReference type="PROSITE" id="PS51293"/>
    </source>
</evidence>
<feature type="compositionally biased region" description="Basic and acidic residues" evidence="7">
    <location>
        <begin position="1631"/>
        <end position="1642"/>
    </location>
</feature>
<dbReference type="InterPro" id="IPR001005">
    <property type="entry name" value="SANT/Myb"/>
</dbReference>
<dbReference type="PANTHER" id="PTHR47672">
    <property type="entry name" value="E3 UBIQUITIN-PROTEIN LIGASE SNT2"/>
    <property type="match status" value="1"/>
</dbReference>
<dbReference type="InterPro" id="IPR043151">
    <property type="entry name" value="BAH_sf"/>
</dbReference>
<feature type="compositionally biased region" description="Polar residues" evidence="7">
    <location>
        <begin position="76"/>
        <end position="91"/>
    </location>
</feature>
<dbReference type="Proteomes" id="UP000267821">
    <property type="component" value="Unassembled WGS sequence"/>
</dbReference>
<dbReference type="SUPFAM" id="SSF57903">
    <property type="entry name" value="FYVE/PHD zinc finger"/>
    <property type="match status" value="2"/>
</dbReference>
<dbReference type="SMART" id="SM00249">
    <property type="entry name" value="PHD"/>
    <property type="match status" value="3"/>
</dbReference>
<evidence type="ECO:0000259" key="9">
    <source>
        <dbReference type="PROSITE" id="PS51038"/>
    </source>
</evidence>
<dbReference type="InterPro" id="IPR009057">
    <property type="entry name" value="Homeodomain-like_sf"/>
</dbReference>
<evidence type="ECO:0000256" key="6">
    <source>
        <dbReference type="PROSITE-ProRule" id="PRU00146"/>
    </source>
</evidence>
<feature type="domain" description="SANT" evidence="11">
    <location>
        <begin position="604"/>
        <end position="647"/>
    </location>
</feature>
<evidence type="ECO:0000256" key="7">
    <source>
        <dbReference type="SAM" id="MobiDB-lite"/>
    </source>
</evidence>
<dbReference type="Pfam" id="PF01426">
    <property type="entry name" value="BAH"/>
    <property type="match status" value="1"/>
</dbReference>
<feature type="compositionally biased region" description="Acidic residues" evidence="7">
    <location>
        <begin position="369"/>
        <end position="382"/>
    </location>
</feature>
<feature type="compositionally biased region" description="Low complexity" evidence="7">
    <location>
        <begin position="1453"/>
        <end position="1466"/>
    </location>
</feature>
<dbReference type="PROSITE" id="PS51156">
    <property type="entry name" value="ELM2"/>
    <property type="match status" value="1"/>
</dbReference>
<keyword evidence="2 6" id="KW-0863">Zinc-finger</keyword>
<dbReference type="InterPro" id="IPR017884">
    <property type="entry name" value="SANT_dom"/>
</dbReference>
<feature type="domain" description="ELM2" evidence="10">
    <location>
        <begin position="439"/>
        <end position="591"/>
    </location>
</feature>
<dbReference type="GO" id="GO:0003682">
    <property type="term" value="F:chromatin binding"/>
    <property type="evidence" value="ECO:0007669"/>
    <property type="project" value="InterPro"/>
</dbReference>
<evidence type="ECO:0000256" key="4">
    <source>
        <dbReference type="ARBA" id="ARBA00023125"/>
    </source>
</evidence>
<name>A0A3N4LWB6_9PEZI</name>
<feature type="domain" description="BAH" evidence="9">
    <location>
        <begin position="146"/>
        <end position="264"/>
    </location>
</feature>
<dbReference type="Pfam" id="PF00628">
    <property type="entry name" value="PHD"/>
    <property type="match status" value="1"/>
</dbReference>
<evidence type="ECO:0000259" key="8">
    <source>
        <dbReference type="PROSITE" id="PS50016"/>
    </source>
</evidence>
<feature type="compositionally biased region" description="Polar residues" evidence="7">
    <location>
        <begin position="1245"/>
        <end position="1264"/>
    </location>
</feature>
<dbReference type="InterPro" id="IPR013083">
    <property type="entry name" value="Znf_RING/FYVE/PHD"/>
</dbReference>
<keyword evidence="5" id="KW-0539">Nucleus</keyword>
<feature type="compositionally biased region" description="Acidic residues" evidence="7">
    <location>
        <begin position="1200"/>
        <end position="1213"/>
    </location>
</feature>
<feature type="region of interest" description="Disordered" evidence="7">
    <location>
        <begin position="68"/>
        <end position="91"/>
    </location>
</feature>
<feature type="compositionally biased region" description="Low complexity" evidence="7">
    <location>
        <begin position="1560"/>
        <end position="1570"/>
    </location>
</feature>
<dbReference type="InterPro" id="IPR019787">
    <property type="entry name" value="Znf_PHD-finger"/>
</dbReference>
<dbReference type="CDD" id="cd15497">
    <property type="entry name" value="PHD1_Snt2p_like"/>
    <property type="match status" value="1"/>
</dbReference>
<feature type="compositionally biased region" description="Low complexity" evidence="7">
    <location>
        <begin position="1653"/>
        <end position="1667"/>
    </location>
</feature>
<evidence type="ECO:0000313" key="13">
    <source>
        <dbReference type="EMBL" id="RPB27196.1"/>
    </source>
</evidence>
<dbReference type="GO" id="GO:0008270">
    <property type="term" value="F:zinc ion binding"/>
    <property type="evidence" value="ECO:0007669"/>
    <property type="project" value="UniProtKB-KW"/>
</dbReference>
<feature type="compositionally biased region" description="Pro residues" evidence="7">
    <location>
        <begin position="1309"/>
        <end position="1323"/>
    </location>
</feature>
<dbReference type="Gene3D" id="3.30.40.10">
    <property type="entry name" value="Zinc/RING finger domain, C3HC4 (zinc finger)"/>
    <property type="match status" value="2"/>
</dbReference>
<evidence type="ECO:0000256" key="2">
    <source>
        <dbReference type="ARBA" id="ARBA00022771"/>
    </source>
</evidence>
<dbReference type="Gene3D" id="1.10.10.60">
    <property type="entry name" value="Homeodomain-like"/>
    <property type="match status" value="1"/>
</dbReference>
<dbReference type="OrthoDB" id="336088at2759"/>
<dbReference type="PROSITE" id="PS50016">
    <property type="entry name" value="ZF_PHD_2"/>
    <property type="match status" value="1"/>
</dbReference>
<keyword evidence="3" id="KW-0862">Zinc</keyword>
<feature type="compositionally biased region" description="Low complexity" evidence="7">
    <location>
        <begin position="1777"/>
        <end position="1792"/>
    </location>
</feature>
<evidence type="ECO:0000313" key="14">
    <source>
        <dbReference type="Proteomes" id="UP000267821"/>
    </source>
</evidence>
<feature type="compositionally biased region" description="Pro residues" evidence="7">
    <location>
        <begin position="1439"/>
        <end position="1452"/>
    </location>
</feature>
<feature type="compositionally biased region" description="Low complexity" evidence="7">
    <location>
        <begin position="1265"/>
        <end position="1278"/>
    </location>
</feature>
<organism evidence="13 14">
    <name type="scientific">Terfezia boudieri ATCC MYA-4762</name>
    <dbReference type="NCBI Taxonomy" id="1051890"/>
    <lineage>
        <taxon>Eukaryota</taxon>
        <taxon>Fungi</taxon>
        <taxon>Dikarya</taxon>
        <taxon>Ascomycota</taxon>
        <taxon>Pezizomycotina</taxon>
        <taxon>Pezizomycetes</taxon>
        <taxon>Pezizales</taxon>
        <taxon>Pezizaceae</taxon>
        <taxon>Terfezia</taxon>
    </lineage>
</organism>
<dbReference type="PANTHER" id="PTHR47672:SF1">
    <property type="entry name" value="E3 UBIQUITIN-PROTEIN LIGASE SNT2"/>
    <property type="match status" value="1"/>
</dbReference>
<dbReference type="FunFam" id="1.10.10.60:FF:000012">
    <property type="entry name" value="Metastasis-associated 1 family, member 3"/>
    <property type="match status" value="1"/>
</dbReference>
<gene>
    <name evidence="13" type="ORF">L211DRAFT_614460</name>
</gene>
<feature type="compositionally biased region" description="Low complexity" evidence="7">
    <location>
        <begin position="1474"/>
        <end position="1549"/>
    </location>
</feature>
<feature type="compositionally biased region" description="Low complexity" evidence="7">
    <location>
        <begin position="1398"/>
        <end position="1407"/>
    </location>
</feature>
<evidence type="ECO:0000259" key="10">
    <source>
        <dbReference type="PROSITE" id="PS51156"/>
    </source>
</evidence>
<feature type="compositionally biased region" description="Polar residues" evidence="7">
    <location>
        <begin position="1586"/>
        <end position="1600"/>
    </location>
</feature>
<evidence type="ECO:0000256" key="3">
    <source>
        <dbReference type="ARBA" id="ARBA00022833"/>
    </source>
</evidence>
<feature type="region of interest" description="Disordered" evidence="7">
    <location>
        <begin position="1196"/>
        <end position="1220"/>
    </location>
</feature>
<feature type="compositionally biased region" description="Basic and acidic residues" evidence="7">
    <location>
        <begin position="970"/>
        <end position="1000"/>
    </location>
</feature>
<dbReference type="FunCoup" id="A0A3N4LWB6">
    <property type="interactions" value="58"/>
</dbReference>
<dbReference type="GO" id="GO:0004842">
    <property type="term" value="F:ubiquitin-protein transferase activity"/>
    <property type="evidence" value="ECO:0007669"/>
    <property type="project" value="TreeGrafter"/>
</dbReference>
<dbReference type="InterPro" id="IPR000949">
    <property type="entry name" value="ELM2_dom"/>
</dbReference>
<evidence type="ECO:0008006" key="15">
    <source>
        <dbReference type="Google" id="ProtNLM"/>
    </source>
</evidence>
<feature type="domain" description="PHD-type" evidence="8">
    <location>
        <begin position="876"/>
        <end position="926"/>
    </location>
</feature>
<keyword evidence="4" id="KW-0238">DNA-binding</keyword>
<feature type="compositionally biased region" description="Low complexity" evidence="7">
    <location>
        <begin position="1601"/>
        <end position="1619"/>
    </location>
</feature>
<dbReference type="GO" id="GO:0003677">
    <property type="term" value="F:DNA binding"/>
    <property type="evidence" value="ECO:0007669"/>
    <property type="project" value="UniProtKB-KW"/>
</dbReference>
<dbReference type="InterPro" id="IPR011011">
    <property type="entry name" value="Znf_FYVE_PHD"/>
</dbReference>
<feature type="region of interest" description="Disordered" evidence="7">
    <location>
        <begin position="715"/>
        <end position="738"/>
    </location>
</feature>
<accession>A0A3N4LWB6</accession>
<dbReference type="InterPro" id="IPR029617">
    <property type="entry name" value="Snt2"/>
</dbReference>
<dbReference type="SUPFAM" id="SSF46689">
    <property type="entry name" value="Homeodomain-like"/>
    <property type="match status" value="1"/>
</dbReference>
<feature type="region of interest" description="Disordered" evidence="7">
    <location>
        <begin position="1307"/>
        <end position="1326"/>
    </location>
</feature>
<dbReference type="PROSITE" id="PS51293">
    <property type="entry name" value="SANT"/>
    <property type="match status" value="1"/>
</dbReference>
<dbReference type="STRING" id="1051890.A0A3N4LWB6"/>
<protein>
    <recommendedName>
        <fullName evidence="15">BAH-domain-containing protein</fullName>
    </recommendedName>
</protein>
<feature type="compositionally biased region" description="Polar residues" evidence="7">
    <location>
        <begin position="1"/>
        <end position="21"/>
    </location>
</feature>
<dbReference type="Pfam" id="PF13832">
    <property type="entry name" value="zf-HC5HC2H_2"/>
    <property type="match status" value="1"/>
</dbReference>
<feature type="compositionally biased region" description="Basic residues" evidence="7">
    <location>
        <begin position="1712"/>
        <end position="1724"/>
    </location>
</feature>
<feature type="region of interest" description="Disordered" evidence="7">
    <location>
        <begin position="1398"/>
        <end position="1792"/>
    </location>
</feature>
<dbReference type="PROSITE" id="PS51038">
    <property type="entry name" value="BAH"/>
    <property type="match status" value="1"/>
</dbReference>
<feature type="region of interest" description="Disordered" evidence="7">
    <location>
        <begin position="1"/>
        <end position="53"/>
    </location>
</feature>
<dbReference type="Gene3D" id="2.30.30.490">
    <property type="match status" value="1"/>
</dbReference>
<evidence type="ECO:0000259" key="12">
    <source>
        <dbReference type="PROSITE" id="PS51805"/>
    </source>
</evidence>
<proteinExistence type="predicted"/>
<dbReference type="FunFam" id="2.30.30.490:FF:000018">
    <property type="entry name" value="Lid2 complex component snt2"/>
    <property type="match status" value="1"/>
</dbReference>
<evidence type="ECO:0000256" key="1">
    <source>
        <dbReference type="ARBA" id="ARBA00022723"/>
    </source>
</evidence>
<dbReference type="InParanoid" id="A0A3N4LWB6"/>
<keyword evidence="1" id="KW-0479">Metal-binding</keyword>
<feature type="compositionally biased region" description="Pro residues" evidence="7">
    <location>
        <begin position="861"/>
        <end position="871"/>
    </location>
</feature>
<dbReference type="GO" id="GO:0036205">
    <property type="term" value="P:histone catabolic process"/>
    <property type="evidence" value="ECO:0007669"/>
    <property type="project" value="TreeGrafter"/>
</dbReference>
<feature type="compositionally biased region" description="Low complexity" evidence="7">
    <location>
        <begin position="816"/>
        <end position="831"/>
    </location>
</feature>
<feature type="region of interest" description="Disordered" evidence="7">
    <location>
        <begin position="358"/>
        <end position="403"/>
    </location>
</feature>
<dbReference type="SMART" id="SM00717">
    <property type="entry name" value="SANT"/>
    <property type="match status" value="1"/>
</dbReference>
<feature type="compositionally biased region" description="Pro residues" evidence="7">
    <location>
        <begin position="1673"/>
        <end position="1684"/>
    </location>
</feature>
<evidence type="ECO:0000256" key="5">
    <source>
        <dbReference type="ARBA" id="ARBA00023242"/>
    </source>
</evidence>
<dbReference type="Pfam" id="PF13831">
    <property type="entry name" value="PHD_2"/>
    <property type="match status" value="1"/>
</dbReference>
<dbReference type="SMART" id="SM00439">
    <property type="entry name" value="BAH"/>
    <property type="match status" value="1"/>
</dbReference>
<dbReference type="GO" id="GO:0048189">
    <property type="term" value="C:Lid2 complex"/>
    <property type="evidence" value="ECO:0007669"/>
    <property type="project" value="TreeGrafter"/>
</dbReference>
<reference evidence="13 14" key="1">
    <citation type="journal article" date="2018" name="Nat. Ecol. Evol.">
        <title>Pezizomycetes genomes reveal the molecular basis of ectomycorrhizal truffle lifestyle.</title>
        <authorList>
            <person name="Murat C."/>
            <person name="Payen T."/>
            <person name="Noel B."/>
            <person name="Kuo A."/>
            <person name="Morin E."/>
            <person name="Chen J."/>
            <person name="Kohler A."/>
            <person name="Krizsan K."/>
            <person name="Balestrini R."/>
            <person name="Da Silva C."/>
            <person name="Montanini B."/>
            <person name="Hainaut M."/>
            <person name="Levati E."/>
            <person name="Barry K.W."/>
            <person name="Belfiori B."/>
            <person name="Cichocki N."/>
            <person name="Clum A."/>
            <person name="Dockter R.B."/>
            <person name="Fauchery L."/>
            <person name="Guy J."/>
            <person name="Iotti M."/>
            <person name="Le Tacon F."/>
            <person name="Lindquist E.A."/>
            <person name="Lipzen A."/>
            <person name="Malagnac F."/>
            <person name="Mello A."/>
            <person name="Molinier V."/>
            <person name="Miyauchi S."/>
            <person name="Poulain J."/>
            <person name="Riccioni C."/>
            <person name="Rubini A."/>
            <person name="Sitrit Y."/>
            <person name="Splivallo R."/>
            <person name="Traeger S."/>
            <person name="Wang M."/>
            <person name="Zifcakova L."/>
            <person name="Wipf D."/>
            <person name="Zambonelli A."/>
            <person name="Paolocci F."/>
            <person name="Nowrousian M."/>
            <person name="Ottonello S."/>
            <person name="Baldrian P."/>
            <person name="Spatafora J.W."/>
            <person name="Henrissat B."/>
            <person name="Nagy L.G."/>
            <person name="Aury J.M."/>
            <person name="Wincker P."/>
            <person name="Grigoriev I.V."/>
            <person name="Bonfante P."/>
            <person name="Martin F.M."/>
        </authorList>
    </citation>
    <scope>NUCLEOTIDE SEQUENCE [LARGE SCALE GENOMIC DNA]</scope>
    <source>
        <strain evidence="13 14">ATCC MYA-4762</strain>
    </source>
</reference>
<keyword evidence="14" id="KW-1185">Reference proteome</keyword>